<dbReference type="Proteomes" id="UP001285154">
    <property type="component" value="Unassembled WGS sequence"/>
</dbReference>
<proteinExistence type="predicted"/>
<sequence>MAALSASELLRALPELRAFAFCLMDDRDIADALVEVVLVRGSCRWLHSLSAAACISSTSAD</sequence>
<evidence type="ECO:0000313" key="2">
    <source>
        <dbReference type="Proteomes" id="UP001285154"/>
    </source>
</evidence>
<gene>
    <name evidence="1" type="ORF">RFM42_20125</name>
</gene>
<organism evidence="1 2">
    <name type="scientific">Mesorhizobium vachelliae</name>
    <dbReference type="NCBI Taxonomy" id="3072309"/>
    <lineage>
        <taxon>Bacteria</taxon>
        <taxon>Pseudomonadati</taxon>
        <taxon>Pseudomonadota</taxon>
        <taxon>Alphaproteobacteria</taxon>
        <taxon>Hyphomicrobiales</taxon>
        <taxon>Phyllobacteriaceae</taxon>
        <taxon>Mesorhizobium</taxon>
    </lineage>
</organism>
<reference evidence="1 2" key="1">
    <citation type="submission" date="2023-08" db="EMBL/GenBank/DDBJ databases">
        <title>Implementing the SeqCode for naming new Mesorhizobium species isolated from Vachellia karroo root nodules.</title>
        <authorList>
            <person name="Van Lill M."/>
        </authorList>
    </citation>
    <scope>NUCLEOTIDE SEQUENCE [LARGE SCALE GENOMIC DNA]</scope>
    <source>
        <strain evidence="1 2">VK25D</strain>
    </source>
</reference>
<evidence type="ECO:0000313" key="1">
    <source>
        <dbReference type="EMBL" id="MDX8533309.1"/>
    </source>
</evidence>
<comment type="caution">
    <text evidence="1">The sequence shown here is derived from an EMBL/GenBank/DDBJ whole genome shotgun (WGS) entry which is preliminary data.</text>
</comment>
<accession>A0ABU5A6J7</accession>
<dbReference type="EMBL" id="JAVIIQ010000007">
    <property type="protein sequence ID" value="MDX8533309.1"/>
    <property type="molecule type" value="Genomic_DNA"/>
</dbReference>
<dbReference type="RefSeq" id="WP_320250120.1">
    <property type="nucleotide sequence ID" value="NZ_JAVIIQ010000007.1"/>
</dbReference>
<keyword evidence="2" id="KW-1185">Reference proteome</keyword>
<dbReference type="Gene3D" id="1.10.1740.10">
    <property type="match status" value="1"/>
</dbReference>
<name>A0ABU5A6J7_9HYPH</name>
<protein>
    <submittedName>
        <fullName evidence="1">Uncharacterized protein</fullName>
    </submittedName>
</protein>